<feature type="domain" description="C2H2-type" evidence="6">
    <location>
        <begin position="447"/>
        <end position="474"/>
    </location>
</feature>
<feature type="domain" description="C2H2-type" evidence="6">
    <location>
        <begin position="618"/>
        <end position="646"/>
    </location>
</feature>
<dbReference type="PANTHER" id="PTHR24403">
    <property type="entry name" value="ZINC FINGER PROTEIN"/>
    <property type="match status" value="1"/>
</dbReference>
<feature type="domain" description="C2H2-type" evidence="6">
    <location>
        <begin position="419"/>
        <end position="446"/>
    </location>
</feature>
<feature type="domain" description="C2H2-type" evidence="6">
    <location>
        <begin position="391"/>
        <end position="418"/>
    </location>
</feature>
<keyword evidence="1" id="KW-0479">Metal-binding</keyword>
<comment type="caution">
    <text evidence="7">The sequence shown here is derived from an EMBL/GenBank/DDBJ whole genome shotgun (WGS) entry which is preliminary data.</text>
</comment>
<accession>A0AAV4BYG5</accession>
<dbReference type="GO" id="GO:0045944">
    <property type="term" value="P:positive regulation of transcription by RNA polymerase II"/>
    <property type="evidence" value="ECO:0007669"/>
    <property type="project" value="TreeGrafter"/>
</dbReference>
<dbReference type="PANTHER" id="PTHR24403:SF67">
    <property type="entry name" value="FI01116P-RELATED"/>
    <property type="match status" value="1"/>
</dbReference>
<dbReference type="InterPro" id="IPR050688">
    <property type="entry name" value="Zinc_finger/UBP_domain"/>
</dbReference>
<feature type="domain" description="C2H2-type" evidence="6">
    <location>
        <begin position="561"/>
        <end position="588"/>
    </location>
</feature>
<keyword evidence="2" id="KW-0677">Repeat</keyword>
<protein>
    <submittedName>
        <fullName evidence="7">Zinc finger protein 99-like</fullName>
    </submittedName>
</protein>
<gene>
    <name evidence="7" type="ORF">PoB_005036400</name>
</gene>
<dbReference type="InterPro" id="IPR013087">
    <property type="entry name" value="Znf_C2H2_type"/>
</dbReference>
<dbReference type="Pfam" id="PF00096">
    <property type="entry name" value="zf-C2H2"/>
    <property type="match status" value="2"/>
</dbReference>
<dbReference type="SUPFAM" id="SSF57667">
    <property type="entry name" value="beta-beta-alpha zinc fingers"/>
    <property type="match status" value="8"/>
</dbReference>
<dbReference type="Gene3D" id="3.30.160.60">
    <property type="entry name" value="Classic Zinc Finger"/>
    <property type="match status" value="8"/>
</dbReference>
<evidence type="ECO:0000313" key="8">
    <source>
        <dbReference type="Proteomes" id="UP000735302"/>
    </source>
</evidence>
<dbReference type="Proteomes" id="UP000735302">
    <property type="component" value="Unassembled WGS sequence"/>
</dbReference>
<feature type="domain" description="C2H2-type" evidence="6">
    <location>
        <begin position="589"/>
        <end position="617"/>
    </location>
</feature>
<dbReference type="InterPro" id="IPR036236">
    <property type="entry name" value="Znf_C2H2_sf"/>
</dbReference>
<keyword evidence="4" id="KW-0862">Zinc</keyword>
<dbReference type="GO" id="GO:0005634">
    <property type="term" value="C:nucleus"/>
    <property type="evidence" value="ECO:0007669"/>
    <property type="project" value="TreeGrafter"/>
</dbReference>
<evidence type="ECO:0000313" key="7">
    <source>
        <dbReference type="EMBL" id="GFO23859.1"/>
    </source>
</evidence>
<evidence type="ECO:0000256" key="1">
    <source>
        <dbReference type="ARBA" id="ARBA00022723"/>
    </source>
</evidence>
<name>A0AAV4BYG5_9GAST</name>
<keyword evidence="3 5" id="KW-0863">Zinc-finger</keyword>
<evidence type="ECO:0000256" key="2">
    <source>
        <dbReference type="ARBA" id="ARBA00022737"/>
    </source>
</evidence>
<dbReference type="PROSITE" id="PS50157">
    <property type="entry name" value="ZINC_FINGER_C2H2_2"/>
    <property type="match status" value="9"/>
</dbReference>
<keyword evidence="8" id="KW-1185">Reference proteome</keyword>
<feature type="domain" description="C2H2-type" evidence="6">
    <location>
        <begin position="263"/>
        <end position="290"/>
    </location>
</feature>
<evidence type="ECO:0000259" key="6">
    <source>
        <dbReference type="PROSITE" id="PS50157"/>
    </source>
</evidence>
<evidence type="ECO:0000256" key="3">
    <source>
        <dbReference type="ARBA" id="ARBA00022771"/>
    </source>
</evidence>
<reference evidence="7 8" key="1">
    <citation type="journal article" date="2021" name="Elife">
        <title>Chloroplast acquisition without the gene transfer in kleptoplastic sea slugs, Plakobranchus ocellatus.</title>
        <authorList>
            <person name="Maeda T."/>
            <person name="Takahashi S."/>
            <person name="Yoshida T."/>
            <person name="Shimamura S."/>
            <person name="Takaki Y."/>
            <person name="Nagai Y."/>
            <person name="Toyoda A."/>
            <person name="Suzuki Y."/>
            <person name="Arimoto A."/>
            <person name="Ishii H."/>
            <person name="Satoh N."/>
            <person name="Nishiyama T."/>
            <person name="Hasebe M."/>
            <person name="Maruyama T."/>
            <person name="Minagawa J."/>
            <person name="Obokata J."/>
            <person name="Shigenobu S."/>
        </authorList>
    </citation>
    <scope>NUCLEOTIDE SEQUENCE [LARGE SCALE GENOMIC DNA]</scope>
</reference>
<evidence type="ECO:0000256" key="5">
    <source>
        <dbReference type="PROSITE-ProRule" id="PRU00042"/>
    </source>
</evidence>
<feature type="domain" description="C2H2-type" evidence="6">
    <location>
        <begin position="504"/>
        <end position="532"/>
    </location>
</feature>
<evidence type="ECO:0000256" key="4">
    <source>
        <dbReference type="ARBA" id="ARBA00022833"/>
    </source>
</evidence>
<dbReference type="GO" id="GO:0008270">
    <property type="term" value="F:zinc ion binding"/>
    <property type="evidence" value="ECO:0007669"/>
    <property type="project" value="UniProtKB-KW"/>
</dbReference>
<dbReference type="AlphaFoldDB" id="A0AAV4BYG5"/>
<dbReference type="EMBL" id="BLXT01005549">
    <property type="protein sequence ID" value="GFO23859.1"/>
    <property type="molecule type" value="Genomic_DNA"/>
</dbReference>
<proteinExistence type="predicted"/>
<dbReference type="SMART" id="SM00355">
    <property type="entry name" value="ZnF_C2H2"/>
    <property type="match status" value="16"/>
</dbReference>
<feature type="domain" description="C2H2-type" evidence="6">
    <location>
        <begin position="306"/>
        <end position="334"/>
    </location>
</feature>
<organism evidence="7 8">
    <name type="scientific">Plakobranchus ocellatus</name>
    <dbReference type="NCBI Taxonomy" id="259542"/>
    <lineage>
        <taxon>Eukaryota</taxon>
        <taxon>Metazoa</taxon>
        <taxon>Spiralia</taxon>
        <taxon>Lophotrochozoa</taxon>
        <taxon>Mollusca</taxon>
        <taxon>Gastropoda</taxon>
        <taxon>Heterobranchia</taxon>
        <taxon>Euthyneura</taxon>
        <taxon>Panpulmonata</taxon>
        <taxon>Sacoglossa</taxon>
        <taxon>Placobranchoidea</taxon>
        <taxon>Plakobranchidae</taxon>
        <taxon>Plakobranchus</taxon>
    </lineage>
</organism>
<dbReference type="PROSITE" id="PS00028">
    <property type="entry name" value="ZINC_FINGER_C2H2_1"/>
    <property type="match status" value="9"/>
</dbReference>
<sequence>MAEELDFKYKIDVVQEGEPNTNGEMIIIYNYDGAELTPELLAKTLEELSTQASLNRSGLGESILLDESGKIIHQDASDANIVKVESETNGSLLGLEQSEICTGDFGNSSALLATAESWENLKEEHNIQLEVIAQDATSGASIGSSYLTPLIDNGSLPQSETNKSARDDYTCVVNVNTFSDHNDTNTSQYKAKYENSGPLDHNISDKTDSNKQLQCVDPKHDASVLKKEISKIEYHCKECTFTAFAEIELQRHQKMEHHILEPFVCQYCLKAFKLELTLDIHKLSHTTQVDAPKINLKHIHKVSKFFSCPICDFQYQRKPQLMVHMASTHHGDKYFFCNDCNYSCLTEEKLLDHTQTTSHKDEQRTLCPLCGASTKNLRQHVRTAHNENRPFLCTTCGFKAKTATNLKTHMHIHDPIKQIHCSQCSYKCRTKDQLKKHMVRHSSEKKFKCGLCSFACKTSMSLKRHMQIHQAPGKYICNICRFSTHDKLILKDHKKTQHKLKPRYICRECSLEFERPLELRKHALSVHKSDKTQFCSYCDFSCNTTTQLRTHLEQHFGKFSYACHICGYSSRIKASYRRHMERHNKVKNYKCEHCDYACVEKYDLQKHIAHRHSEEKPYSCPYCSYSCKFKPRLNNHISFIHSDEKPFFCKECSYAGKSAESLKKHMVHHGVLPVSSKAIQCVLCDYATHERAKLRRHMKGHVNKAFIEIQTVE</sequence>